<reference evidence="1 2" key="1">
    <citation type="submission" date="2016-12" db="EMBL/GenBank/DDBJ databases">
        <title>The draft genome sequence of HSLHS2.</title>
        <authorList>
            <person name="Hu D."/>
            <person name="Wang L."/>
            <person name="Shao Z."/>
        </authorList>
    </citation>
    <scope>NUCLEOTIDE SEQUENCE [LARGE SCALE GENOMIC DNA]</scope>
    <source>
        <strain evidence="1">MCCC 1A06712</strain>
    </source>
</reference>
<dbReference type="RefSeq" id="WP_086451436.1">
    <property type="nucleotide sequence ID" value="NZ_MSPP01000003.1"/>
</dbReference>
<dbReference type="EMBL" id="MSPP01000003">
    <property type="protein sequence ID" value="OUD08952.1"/>
    <property type="molecule type" value="Genomic_DNA"/>
</dbReference>
<accession>A0A251WX53</accession>
<dbReference type="AlphaFoldDB" id="A0A251WX53"/>
<proteinExistence type="predicted"/>
<gene>
    <name evidence="1" type="ORF">BVC71_09565</name>
</gene>
<protein>
    <submittedName>
        <fullName evidence="1">Uncharacterized protein</fullName>
    </submittedName>
</protein>
<dbReference type="Proteomes" id="UP000194664">
    <property type="component" value="Unassembled WGS sequence"/>
</dbReference>
<organism evidence="1 2">
    <name type="scientific">Marivivens niveibacter</name>
    <dbReference type="NCBI Taxonomy" id="1930667"/>
    <lineage>
        <taxon>Bacteria</taxon>
        <taxon>Pseudomonadati</taxon>
        <taxon>Pseudomonadota</taxon>
        <taxon>Alphaproteobacteria</taxon>
        <taxon>Rhodobacterales</taxon>
        <taxon>Paracoccaceae</taxon>
        <taxon>Marivivens group</taxon>
        <taxon>Marivivens</taxon>
    </lineage>
</organism>
<evidence type="ECO:0000313" key="2">
    <source>
        <dbReference type="Proteomes" id="UP000194664"/>
    </source>
</evidence>
<dbReference type="OrthoDB" id="7876600at2"/>
<comment type="caution">
    <text evidence="1">The sequence shown here is derived from an EMBL/GenBank/DDBJ whole genome shotgun (WGS) entry which is preliminary data.</text>
</comment>
<keyword evidence="2" id="KW-1185">Reference proteome</keyword>
<sequence length="174" mass="19937">MSSTDDIAQLRAELETLTKGLDFYRDWQIALFKQLHGQNAEPDLNTLVISGKEWLDLFDEQSTARGKRFFIQEVQKWYALTANDLRDLMTQGNDVAQGISGFLDDFRAHTAFDFYDKAGLFRTTVNKVLKRGKVITEGEWYTLQELQVSGPSSTFTDDEIEKVTELMATYESTK</sequence>
<name>A0A251WX53_9RHOB</name>
<evidence type="ECO:0000313" key="1">
    <source>
        <dbReference type="EMBL" id="OUD08952.1"/>
    </source>
</evidence>